<protein>
    <recommendedName>
        <fullName evidence="10">Minichromosome loss protein Mcl1 middle region domain-containing protein</fullName>
    </recommendedName>
</protein>
<keyword evidence="4" id="KW-0539">Nucleus</keyword>
<feature type="compositionally biased region" description="Acidic residues" evidence="5">
    <location>
        <begin position="784"/>
        <end position="796"/>
    </location>
</feature>
<dbReference type="RefSeq" id="XP_066827426.1">
    <property type="nucleotide sequence ID" value="XM_066975149.1"/>
</dbReference>
<feature type="compositionally biased region" description="Acidic residues" evidence="5">
    <location>
        <begin position="339"/>
        <end position="364"/>
    </location>
</feature>
<dbReference type="PANTHER" id="PTHR19932:SF10">
    <property type="entry name" value="WD REPEAT AND HMG-BOX DNA-BINDING PROTEIN 1"/>
    <property type="match status" value="1"/>
</dbReference>
<feature type="domain" description="WDHD1/CFT4 helical bundle" evidence="7">
    <location>
        <begin position="760"/>
        <end position="871"/>
    </location>
</feature>
<dbReference type="EMBL" id="OZ022405">
    <property type="protein sequence ID" value="CAK9435816.1"/>
    <property type="molecule type" value="Genomic_DNA"/>
</dbReference>
<feature type="region of interest" description="Disordered" evidence="5">
    <location>
        <begin position="339"/>
        <end position="367"/>
    </location>
</feature>
<proteinExistence type="predicted"/>
<dbReference type="PANTHER" id="PTHR19932">
    <property type="entry name" value="WD REPEAT AND HMG-BOX DNA BINDING PROTEIN"/>
    <property type="match status" value="1"/>
</dbReference>
<dbReference type="GeneID" id="92205684"/>
<evidence type="ECO:0000256" key="4">
    <source>
        <dbReference type="ARBA" id="ARBA00023242"/>
    </source>
</evidence>
<dbReference type="InterPro" id="IPR015943">
    <property type="entry name" value="WD40/YVTN_repeat-like_dom_sf"/>
</dbReference>
<sequence length="878" mass="97914">MSLKNISQFPDGNSYAHYHPQLDRLVVTNSNGVLKIINVNDPESLPVSIDCLSNVTSVSIHGDKLALTTTEGKLEIVDLATHESLGEKYRTALSLRDLAYINSGNRILCGGDDSKLVVIDLQGDEAATKTIALQDQLLDIAYDHAGELSSVSLSNGSVEIYSVFNEELNLNHTLQNVITRKIHTSMDEVDYAQEHRDELYTTKTEWTKDGRYLLVPGADNAVHVYNRENWNKVRSFPSDGRIVDFKLHGNNLAILTLNVYKVYNFETGKTVHEDDFEFRYEGLPLNIEWHDKTGLFIGSTHGDVLMLKNVISVGGEEGGGGGGGGKSKARAAASLFVDEFDEDEEEEGEGADKVEGDEEGEDLTGDNQREMDDLFERAGPRENGKGKRLYEYLSEEELDLDDFDNSILDDVGGHAQGKNGHSNGLHKKHKASNEARTYSKNTGVTSTRIHPYSPGSTSFANRGDAVDRRYLTMNNIGYAWIVINREPGACNSITVSFFDRSSNSEYHFTAHEKFDLASMNNRCILLGDSTKGLIHYKSHNNAGSSEAWERQVPLVTDEYITSICITNLPSFNTIVVGTNIGYLRFFNQYGVCLNIIKTQPVVALAPASTTSNIFMINQVAANVYSYSIIDINQDNKFIQQNCSIPLKERANRQLIKGIFFSEHNDPCVVGGYDDTVFILSSWREAGNARWVPLLNCHNSITEYGSNENKKNWSCWPLGLVNDSLNCLLLKNGQYPGFPLPLPIEIEMEIPTKVKHEEDGAEEEFVRSVTMGKLLSDSLTHREEEKDDDDGDGDADEDEEAMMERLNQYSMSFDKSLLKMFGESCKESKLNKAFAIAKLIKTDKALIAAAKISERMEYMSLASKIGQLREQLQIEIDSD</sequence>
<accession>A0ABP0ZDL1</accession>
<evidence type="ECO:0000256" key="5">
    <source>
        <dbReference type="SAM" id="MobiDB-lite"/>
    </source>
</evidence>
<feature type="region of interest" description="Disordered" evidence="5">
    <location>
        <begin position="413"/>
        <end position="434"/>
    </location>
</feature>
<evidence type="ECO:0000313" key="9">
    <source>
        <dbReference type="Proteomes" id="UP001497383"/>
    </source>
</evidence>
<dbReference type="InterPro" id="IPR048591">
    <property type="entry name" value="WDHD1/CFT4_hel"/>
</dbReference>
<dbReference type="InterPro" id="IPR036322">
    <property type="entry name" value="WD40_repeat_dom_sf"/>
</dbReference>
<dbReference type="Pfam" id="PF12341">
    <property type="entry name" value="Mcl1_mid"/>
    <property type="match status" value="1"/>
</dbReference>
<evidence type="ECO:0000259" key="6">
    <source>
        <dbReference type="Pfam" id="PF12341"/>
    </source>
</evidence>
<feature type="region of interest" description="Disordered" evidence="5">
    <location>
        <begin position="776"/>
        <end position="796"/>
    </location>
</feature>
<dbReference type="Pfam" id="PF20946">
    <property type="entry name" value="Ctf4_C"/>
    <property type="match status" value="1"/>
</dbReference>
<evidence type="ECO:0000256" key="2">
    <source>
        <dbReference type="ARBA" id="ARBA00022574"/>
    </source>
</evidence>
<comment type="subcellular location">
    <subcellularLocation>
        <location evidence="1">Nucleus</location>
    </subcellularLocation>
</comment>
<evidence type="ECO:0000313" key="8">
    <source>
        <dbReference type="EMBL" id="CAK9435816.1"/>
    </source>
</evidence>
<keyword evidence="3" id="KW-0677">Repeat</keyword>
<gene>
    <name evidence="8" type="ORF">LODBEIA_P04880</name>
</gene>
<dbReference type="InterPro" id="IPR022100">
    <property type="entry name" value="WDHD1/CFT4_beta-prop_2nd"/>
</dbReference>
<dbReference type="SUPFAM" id="SSF50978">
    <property type="entry name" value="WD40 repeat-like"/>
    <property type="match status" value="1"/>
</dbReference>
<evidence type="ECO:0008006" key="10">
    <source>
        <dbReference type="Google" id="ProtNLM"/>
    </source>
</evidence>
<dbReference type="Gene3D" id="2.130.10.10">
    <property type="entry name" value="YVTN repeat-like/Quinoprotein amine dehydrogenase"/>
    <property type="match status" value="1"/>
</dbReference>
<evidence type="ECO:0000256" key="1">
    <source>
        <dbReference type="ARBA" id="ARBA00004123"/>
    </source>
</evidence>
<name>A0ABP0ZDL1_9ASCO</name>
<feature type="domain" description="WDHD1/CFT4 second beta-propeller" evidence="6">
    <location>
        <begin position="451"/>
        <end position="750"/>
    </location>
</feature>
<reference evidence="8 9" key="1">
    <citation type="submission" date="2024-03" db="EMBL/GenBank/DDBJ databases">
        <authorList>
            <person name="Brejova B."/>
        </authorList>
    </citation>
    <scope>NUCLEOTIDE SEQUENCE [LARGE SCALE GENOMIC DNA]</scope>
    <source>
        <strain evidence="8 9">CBS 14171</strain>
    </source>
</reference>
<evidence type="ECO:0000259" key="7">
    <source>
        <dbReference type="Pfam" id="PF20946"/>
    </source>
</evidence>
<keyword evidence="9" id="KW-1185">Reference proteome</keyword>
<evidence type="ECO:0000256" key="3">
    <source>
        <dbReference type="ARBA" id="ARBA00022737"/>
    </source>
</evidence>
<organism evidence="8 9">
    <name type="scientific">Lodderomyces beijingensis</name>
    <dbReference type="NCBI Taxonomy" id="1775926"/>
    <lineage>
        <taxon>Eukaryota</taxon>
        <taxon>Fungi</taxon>
        <taxon>Dikarya</taxon>
        <taxon>Ascomycota</taxon>
        <taxon>Saccharomycotina</taxon>
        <taxon>Pichiomycetes</taxon>
        <taxon>Debaryomycetaceae</taxon>
        <taxon>Candida/Lodderomyces clade</taxon>
        <taxon>Lodderomyces</taxon>
    </lineage>
</organism>
<keyword evidence="2" id="KW-0853">WD repeat</keyword>
<dbReference type="Proteomes" id="UP001497383">
    <property type="component" value="Chromosome 1"/>
</dbReference>